<gene>
    <name evidence="4" type="ORF">B0I71DRAFT_133574</name>
</gene>
<keyword evidence="2" id="KW-0521">NADP</keyword>
<dbReference type="AlphaFoldDB" id="A0A371C427"/>
<proteinExistence type="inferred from homology"/>
<dbReference type="GO" id="GO:0016491">
    <property type="term" value="F:oxidoreductase activity"/>
    <property type="evidence" value="ECO:0007669"/>
    <property type="project" value="UniProtKB-KW"/>
</dbReference>
<name>A0A371C427_YARLL</name>
<dbReference type="Gene3D" id="3.40.50.720">
    <property type="entry name" value="NAD(P)-binding Rossmann-like Domain"/>
    <property type="match status" value="1"/>
</dbReference>
<reference evidence="4 5" key="1">
    <citation type="submission" date="2018-07" db="EMBL/GenBank/DDBJ databases">
        <title>Draft Genome Assemblies for Five Robust Yarrowia lipolytica Strains Exhibiting High Lipid Production and Pentose Sugar Utilization and Sugar Alcohol Secretion from Undetoxified Lignocellulosic Biomass Hydrolysates.</title>
        <authorList>
            <consortium name="DOE Joint Genome Institute"/>
            <person name="Walker C."/>
            <person name="Ryu S."/>
            <person name="Na H."/>
            <person name="Zane M."/>
            <person name="LaButti K."/>
            <person name="Lipzen A."/>
            <person name="Haridas S."/>
            <person name="Barry K."/>
            <person name="Grigoriev I.V."/>
            <person name="Quarterman J."/>
            <person name="Slininger P."/>
            <person name="Dien B."/>
            <person name="Trinh C.T."/>
        </authorList>
    </citation>
    <scope>NUCLEOTIDE SEQUENCE [LARGE SCALE GENOMIC DNA]</scope>
    <source>
        <strain evidence="4 5">YB392</strain>
    </source>
</reference>
<dbReference type="Proteomes" id="UP000256601">
    <property type="component" value="Unassembled WGS sequence"/>
</dbReference>
<evidence type="ECO:0000256" key="1">
    <source>
        <dbReference type="ARBA" id="ARBA00006484"/>
    </source>
</evidence>
<evidence type="ECO:0008006" key="6">
    <source>
        <dbReference type="Google" id="ProtNLM"/>
    </source>
</evidence>
<evidence type="ECO:0000313" key="5">
    <source>
        <dbReference type="Proteomes" id="UP000256601"/>
    </source>
</evidence>
<dbReference type="Pfam" id="PF00106">
    <property type="entry name" value="adh_short"/>
    <property type="match status" value="1"/>
</dbReference>
<dbReference type="VEuPathDB" id="FungiDB:YALI1_D12050g"/>
<protein>
    <recommendedName>
        <fullName evidence="6">Oxidoreductase</fullName>
    </recommendedName>
</protein>
<dbReference type="PANTHER" id="PTHR24320">
    <property type="entry name" value="RETINOL DEHYDROGENASE"/>
    <property type="match status" value="1"/>
</dbReference>
<comment type="similarity">
    <text evidence="1">Belongs to the short-chain dehydrogenases/reductases (SDR) family.</text>
</comment>
<evidence type="ECO:0000256" key="2">
    <source>
        <dbReference type="ARBA" id="ARBA00022857"/>
    </source>
</evidence>
<sequence length="336" mass="37287">MRKDKQSFTPTIFNMSRSKFTEYKQAARNFWVPEPHFTEKDYPDLTGKTYVITGGHSGVGLEATKLLIGKGAKVIIVGRNKEKAQDVLKELPDGKFDFAEADLADLTTISTAGDYITKNYPEIHGVILNAGVMTPPYSKTAQGHELQWGTNVVGHQAIMKYLTPIVIKTAKTSPPGTVRLVWVSSSAVVISGLPGGINFDDINYEKEENPSPHVLYSQSKIGNAYQAYLWSKNHPDSGVISVSVDPGNLKSNLQRHSSEFLKKAFNYILYPAQYGAYTELAALLAPDVHDGEHLIPWGVPGHLRWDVDEGRKGEKGEHLWKKLEGDVKDFVKESYP</sequence>
<accession>A0A371C427</accession>
<evidence type="ECO:0000256" key="3">
    <source>
        <dbReference type="ARBA" id="ARBA00023002"/>
    </source>
</evidence>
<dbReference type="PANTHER" id="PTHR24320:SF236">
    <property type="entry name" value="SHORT-CHAIN DEHYDROGENASE-RELATED"/>
    <property type="match status" value="1"/>
</dbReference>
<dbReference type="VEuPathDB" id="FungiDB:YALI0_D09427g"/>
<dbReference type="SUPFAM" id="SSF51735">
    <property type="entry name" value="NAD(P)-binding Rossmann-fold domains"/>
    <property type="match status" value="1"/>
</dbReference>
<keyword evidence="3" id="KW-0560">Oxidoreductase</keyword>
<dbReference type="InterPro" id="IPR002347">
    <property type="entry name" value="SDR_fam"/>
</dbReference>
<evidence type="ECO:0000313" key="4">
    <source>
        <dbReference type="EMBL" id="RDW24892.1"/>
    </source>
</evidence>
<organism evidence="4 5">
    <name type="scientific">Yarrowia lipolytica</name>
    <name type="common">Candida lipolytica</name>
    <dbReference type="NCBI Taxonomy" id="4952"/>
    <lineage>
        <taxon>Eukaryota</taxon>
        <taxon>Fungi</taxon>
        <taxon>Dikarya</taxon>
        <taxon>Ascomycota</taxon>
        <taxon>Saccharomycotina</taxon>
        <taxon>Dipodascomycetes</taxon>
        <taxon>Dipodascales</taxon>
        <taxon>Dipodascales incertae sedis</taxon>
        <taxon>Yarrowia</taxon>
    </lineage>
</organism>
<dbReference type="InterPro" id="IPR036291">
    <property type="entry name" value="NAD(P)-bd_dom_sf"/>
</dbReference>
<dbReference type="EMBL" id="KZ859017">
    <property type="protein sequence ID" value="RDW24892.1"/>
    <property type="molecule type" value="Genomic_DNA"/>
</dbReference>